<dbReference type="CDD" id="cd00075">
    <property type="entry name" value="HATPase"/>
    <property type="match status" value="1"/>
</dbReference>
<dbReference type="CDD" id="cd00082">
    <property type="entry name" value="HisKA"/>
    <property type="match status" value="1"/>
</dbReference>
<dbReference type="Proteomes" id="UP000199586">
    <property type="component" value="Unassembled WGS sequence"/>
</dbReference>
<evidence type="ECO:0000256" key="5">
    <source>
        <dbReference type="ARBA" id="ARBA00022777"/>
    </source>
</evidence>
<dbReference type="InterPro" id="IPR036097">
    <property type="entry name" value="HisK_dim/P_sf"/>
</dbReference>
<dbReference type="Pfam" id="PF00512">
    <property type="entry name" value="HisKA"/>
    <property type="match status" value="1"/>
</dbReference>
<dbReference type="GO" id="GO:0009927">
    <property type="term" value="F:histidine phosphotransfer kinase activity"/>
    <property type="evidence" value="ECO:0007669"/>
    <property type="project" value="TreeGrafter"/>
</dbReference>
<dbReference type="InterPro" id="IPR003594">
    <property type="entry name" value="HATPase_dom"/>
</dbReference>
<reference evidence="7 8" key="1">
    <citation type="submission" date="2016-10" db="EMBL/GenBank/DDBJ databases">
        <authorList>
            <person name="de Groot N.N."/>
        </authorList>
    </citation>
    <scope>NUCLEOTIDE SEQUENCE [LARGE SCALE GENOMIC DNA]</scope>
    <source>
        <strain evidence="7 8">CGMCC 1.9113</strain>
    </source>
</reference>
<dbReference type="InterPro" id="IPR036890">
    <property type="entry name" value="HATPase_C_sf"/>
</dbReference>
<dbReference type="EC" id="2.7.13.3" evidence="2"/>
<dbReference type="STRING" id="634430.SAMN04488241_104170"/>
<dbReference type="InterPro" id="IPR003661">
    <property type="entry name" value="HisK_dim/P_dom"/>
</dbReference>
<keyword evidence="4" id="KW-0808">Transferase</keyword>
<dbReference type="SUPFAM" id="SSF55785">
    <property type="entry name" value="PYP-like sensor domain (PAS domain)"/>
    <property type="match status" value="1"/>
</dbReference>
<dbReference type="EMBL" id="FOXP01000004">
    <property type="protein sequence ID" value="SFP62706.1"/>
    <property type="molecule type" value="Genomic_DNA"/>
</dbReference>
<proteinExistence type="predicted"/>
<accession>A0A1I5RXI0</accession>
<dbReference type="Pfam" id="PF12860">
    <property type="entry name" value="PAS_7"/>
    <property type="match status" value="2"/>
</dbReference>
<keyword evidence="8" id="KW-1185">Reference proteome</keyword>
<dbReference type="PANTHER" id="PTHR43047">
    <property type="entry name" value="TWO-COMPONENT HISTIDINE PROTEIN KINASE"/>
    <property type="match status" value="1"/>
</dbReference>
<dbReference type="SUPFAM" id="SSF55874">
    <property type="entry name" value="ATPase domain of HSP90 chaperone/DNA topoisomerase II/histidine kinase"/>
    <property type="match status" value="1"/>
</dbReference>
<keyword evidence="3" id="KW-0597">Phosphoprotein</keyword>
<dbReference type="Pfam" id="PF02518">
    <property type="entry name" value="HATPase_c"/>
    <property type="match status" value="1"/>
</dbReference>
<evidence type="ECO:0000256" key="2">
    <source>
        <dbReference type="ARBA" id="ARBA00012438"/>
    </source>
</evidence>
<feature type="domain" description="Histidine kinase" evidence="6">
    <location>
        <begin position="571"/>
        <end position="787"/>
    </location>
</feature>
<dbReference type="InterPro" id="IPR035965">
    <property type="entry name" value="PAS-like_dom_sf"/>
</dbReference>
<dbReference type="InterPro" id="IPR005467">
    <property type="entry name" value="His_kinase_dom"/>
</dbReference>
<dbReference type="GO" id="GO:0000155">
    <property type="term" value="F:phosphorelay sensor kinase activity"/>
    <property type="evidence" value="ECO:0007669"/>
    <property type="project" value="InterPro"/>
</dbReference>
<name>A0A1I5RXI0_9SPHN</name>
<evidence type="ECO:0000313" key="8">
    <source>
        <dbReference type="Proteomes" id="UP000199586"/>
    </source>
</evidence>
<dbReference type="Gene3D" id="3.30.450.20">
    <property type="entry name" value="PAS domain"/>
    <property type="match status" value="1"/>
</dbReference>
<dbReference type="PROSITE" id="PS50109">
    <property type="entry name" value="HIS_KIN"/>
    <property type="match status" value="1"/>
</dbReference>
<dbReference type="SUPFAM" id="SSF47384">
    <property type="entry name" value="Homodimeric domain of signal transducing histidine kinase"/>
    <property type="match status" value="1"/>
</dbReference>
<keyword evidence="5 7" id="KW-0418">Kinase</keyword>
<protein>
    <recommendedName>
        <fullName evidence="2">histidine kinase</fullName>
        <ecNumber evidence="2">2.7.13.3</ecNumber>
    </recommendedName>
</protein>
<comment type="catalytic activity">
    <reaction evidence="1">
        <text>ATP + protein L-histidine = ADP + protein N-phospho-L-histidine.</text>
        <dbReference type="EC" id="2.7.13.3"/>
    </reaction>
</comment>
<evidence type="ECO:0000313" key="7">
    <source>
        <dbReference type="EMBL" id="SFP62706.1"/>
    </source>
</evidence>
<dbReference type="SMART" id="SM00387">
    <property type="entry name" value="HATPase_c"/>
    <property type="match status" value="1"/>
</dbReference>
<organism evidence="7 8">
    <name type="scientific">Sphingomonas rubra</name>
    <dbReference type="NCBI Taxonomy" id="634430"/>
    <lineage>
        <taxon>Bacteria</taxon>
        <taxon>Pseudomonadati</taxon>
        <taxon>Pseudomonadota</taxon>
        <taxon>Alphaproteobacteria</taxon>
        <taxon>Sphingomonadales</taxon>
        <taxon>Sphingomonadaceae</taxon>
        <taxon>Sphingomonas</taxon>
    </lineage>
</organism>
<dbReference type="PANTHER" id="PTHR43047:SF72">
    <property type="entry name" value="OSMOSENSING HISTIDINE PROTEIN KINASE SLN1"/>
    <property type="match status" value="1"/>
</dbReference>
<dbReference type="InterPro" id="IPR004358">
    <property type="entry name" value="Sig_transdc_His_kin-like_C"/>
</dbReference>
<dbReference type="Gene3D" id="1.10.287.130">
    <property type="match status" value="1"/>
</dbReference>
<dbReference type="GO" id="GO:0005886">
    <property type="term" value="C:plasma membrane"/>
    <property type="evidence" value="ECO:0007669"/>
    <property type="project" value="TreeGrafter"/>
</dbReference>
<dbReference type="AlphaFoldDB" id="A0A1I5RXI0"/>
<dbReference type="PRINTS" id="PR00344">
    <property type="entry name" value="BCTRLSENSOR"/>
</dbReference>
<dbReference type="Gene3D" id="3.30.565.10">
    <property type="entry name" value="Histidine kinase-like ATPase, C-terminal domain"/>
    <property type="match status" value="1"/>
</dbReference>
<gene>
    <name evidence="7" type="ORF">SAMN04488241_104170</name>
</gene>
<evidence type="ECO:0000256" key="3">
    <source>
        <dbReference type="ARBA" id="ARBA00022553"/>
    </source>
</evidence>
<sequence length="787" mass="85049">MVWRSPMMVLQTDAAVMLGIVLLVLVAGAATMLFVGVRARGEAAAARRQLARLQATFRTSPALAMLVRGDGRIEIPSTLAASLGLDQPARTLADLAQGEHGLSAEDVDGLIRDVDVAQRAGRPFERAVMPQGTERTFALRGSRAPADLGVGVLVWVTDISDARVEIERLGSEAARLAEAYDALSGLIEAAPLPMWVRAADLSLAMVNTAYVDAVEGRDADDVVVRGVELVEGSGRGGPLAGATAARDTRRPSEQVLPATIDGERRSLRVIDVPLPGGGVAGFAVDVEDLERARSGAKRFADAQRGMLDRLSAGVAHFGPDRGLLFCNQPFRRLFAMRNEWLSDRPEFDRVLERMREAGRLPEVRDFPGWKAERREWFVATDSATEENWHLPGGTHLHVVAQPLPDGGLLLIFEDRTEQVQLASARDTLLRVRTATFDNLFEALGVFAADGRLQLWNNRFRALWGVDEQFLSSHPRVDAFAERIAERLATPSRSALIPDLVRSATAERQQRGGRVAFADGRHFEFAGVPLPDGNALFTMLDITDSRRAEQALRERADALEAADKVKTQFVANMSYELRTPLTSIGGFAEMLHGGYAGDLPDGAVTYVEAILDSVERLGLLVDDVLDLTNGGQGAAIERADVNLAEVLRAAAEAVQPAIKRRRIDFAVEVARSVGRVQGDAKRLREVAEHLLRHATGSLPEGGRILLHADGTATRARIVVSDDGPGLDADSLTRAFDRFAEPGLQPGGERALGLGLPLARQFVEAHGGTIAIVSEPGEGTLVTVELPRR</sequence>
<evidence type="ECO:0000259" key="6">
    <source>
        <dbReference type="PROSITE" id="PS50109"/>
    </source>
</evidence>
<evidence type="ECO:0000256" key="4">
    <source>
        <dbReference type="ARBA" id="ARBA00022679"/>
    </source>
</evidence>
<evidence type="ECO:0000256" key="1">
    <source>
        <dbReference type="ARBA" id="ARBA00000085"/>
    </source>
</evidence>
<dbReference type="SMART" id="SM00388">
    <property type="entry name" value="HisKA"/>
    <property type="match status" value="1"/>
</dbReference>